<keyword evidence="16" id="KW-1185">Reference proteome</keyword>
<comment type="subcellular location">
    <subcellularLocation>
        <location evidence="3">Cytoplasm</location>
    </subcellularLocation>
    <subcellularLocation>
        <location evidence="2">Nucleus</location>
    </subcellularLocation>
</comment>
<dbReference type="InterPro" id="IPR050698">
    <property type="entry name" value="MBL"/>
</dbReference>
<keyword evidence="9" id="KW-0862">Zinc</keyword>
<dbReference type="GO" id="GO:0005634">
    <property type="term" value="C:nucleus"/>
    <property type="evidence" value="ECO:0007669"/>
    <property type="project" value="UniProtKB-SubCell"/>
</dbReference>
<dbReference type="SMART" id="SM01027">
    <property type="entry name" value="Beta-Casp"/>
    <property type="match status" value="1"/>
</dbReference>
<keyword evidence="12" id="KW-1133">Transmembrane helix</keyword>
<dbReference type="SUPFAM" id="SSF56281">
    <property type="entry name" value="Metallo-hydrolase/oxidoreductase"/>
    <property type="match status" value="1"/>
</dbReference>
<evidence type="ECO:0000256" key="1">
    <source>
        <dbReference type="ARBA" id="ARBA00001947"/>
    </source>
</evidence>
<evidence type="ECO:0000313" key="15">
    <source>
        <dbReference type="EMBL" id="KAK1898899.1"/>
    </source>
</evidence>
<evidence type="ECO:0000256" key="4">
    <source>
        <dbReference type="ARBA" id="ARBA00007093"/>
    </source>
</evidence>
<feature type="transmembrane region" description="Helical" evidence="12">
    <location>
        <begin position="25"/>
        <end position="47"/>
    </location>
</feature>
<dbReference type="Proteomes" id="UP001228049">
    <property type="component" value="Unassembled WGS sequence"/>
</dbReference>
<feature type="domain" description="Metallo-beta-lactamase" evidence="13">
    <location>
        <begin position="52"/>
        <end position="270"/>
    </location>
</feature>
<evidence type="ECO:0000256" key="5">
    <source>
        <dbReference type="ARBA" id="ARBA00016810"/>
    </source>
</evidence>
<dbReference type="FunFam" id="3.60.15.10:FF:000028">
    <property type="entry name" value="Integrator complex subunit 11 isoform X3"/>
    <property type="match status" value="1"/>
</dbReference>
<dbReference type="Pfam" id="PF16661">
    <property type="entry name" value="Lactamase_B_6"/>
    <property type="match status" value="1"/>
</dbReference>
<gene>
    <name evidence="15" type="ORF">KUDE01_018422</name>
</gene>
<comment type="cofactor">
    <cofactor evidence="1">
        <name>Zn(2+)</name>
        <dbReference type="ChEBI" id="CHEBI:29105"/>
    </cofactor>
</comment>
<evidence type="ECO:0000256" key="12">
    <source>
        <dbReference type="SAM" id="Phobius"/>
    </source>
</evidence>
<evidence type="ECO:0000259" key="13">
    <source>
        <dbReference type="SMART" id="SM00849"/>
    </source>
</evidence>
<keyword evidence="7" id="KW-0479">Metal-binding</keyword>
<dbReference type="FunFam" id="3.40.50.10890:FF:000002">
    <property type="entry name" value="Integrator complex subunit 11"/>
    <property type="match status" value="1"/>
</dbReference>
<dbReference type="InterPro" id="IPR022712">
    <property type="entry name" value="Beta_Casp"/>
</dbReference>
<dbReference type="GO" id="GO:0004521">
    <property type="term" value="F:RNA endonuclease activity"/>
    <property type="evidence" value="ECO:0007669"/>
    <property type="project" value="TreeGrafter"/>
</dbReference>
<dbReference type="GO" id="GO:0016787">
    <property type="term" value="F:hydrolase activity"/>
    <property type="evidence" value="ECO:0007669"/>
    <property type="project" value="UniProtKB-KW"/>
</dbReference>
<evidence type="ECO:0000256" key="7">
    <source>
        <dbReference type="ARBA" id="ARBA00022723"/>
    </source>
</evidence>
<evidence type="ECO:0000256" key="6">
    <source>
        <dbReference type="ARBA" id="ARBA00022490"/>
    </source>
</evidence>
<dbReference type="InterPro" id="IPR041897">
    <property type="entry name" value="INTS11-like_MBL-fold"/>
</dbReference>
<dbReference type="Gene3D" id="3.60.15.10">
    <property type="entry name" value="Ribonuclease Z/Hydroxyacylglutathione hydrolase-like"/>
    <property type="match status" value="1"/>
</dbReference>
<comment type="similarity">
    <text evidence="4">Belongs to the metallo-beta-lactamase superfamily. RNA-metabolizing metallo-beta-lactamase-like family. INTS11 subfamily.</text>
</comment>
<keyword evidence="12" id="KW-0472">Membrane</keyword>
<name>A0AAD9CCC9_DISEL</name>
<protein>
    <recommendedName>
        <fullName evidence="5">Integrator complex subunit 11</fullName>
    </recommendedName>
    <alternativeName>
        <fullName evidence="11">Cleavage and polyadenylation-specific factor 3-like protein</fullName>
    </alternativeName>
</protein>
<keyword evidence="8" id="KW-0378">Hydrolase</keyword>
<reference evidence="15" key="1">
    <citation type="submission" date="2023-04" db="EMBL/GenBank/DDBJ databases">
        <title>Chromosome-level genome of Chaenocephalus aceratus.</title>
        <authorList>
            <person name="Park H."/>
        </authorList>
    </citation>
    <scope>NUCLEOTIDE SEQUENCE</scope>
    <source>
        <strain evidence="15">DE</strain>
        <tissue evidence="15">Muscle</tissue>
    </source>
</reference>
<dbReference type="AlphaFoldDB" id="A0AAD9CCC9"/>
<dbReference type="EMBL" id="JASDAP010000008">
    <property type="protein sequence ID" value="KAK1898899.1"/>
    <property type="molecule type" value="Genomic_DNA"/>
</dbReference>
<dbReference type="GO" id="GO:0016180">
    <property type="term" value="P:snRNA processing"/>
    <property type="evidence" value="ECO:0007669"/>
    <property type="project" value="TreeGrafter"/>
</dbReference>
<dbReference type="SMART" id="SM00849">
    <property type="entry name" value="Lactamase_B"/>
    <property type="match status" value="1"/>
</dbReference>
<keyword evidence="12" id="KW-0812">Transmembrane</keyword>
<dbReference type="InterPro" id="IPR036866">
    <property type="entry name" value="RibonucZ/Hydroxyglut_hydro"/>
</dbReference>
<dbReference type="PANTHER" id="PTHR11203:SF37">
    <property type="entry name" value="INTEGRATOR COMPLEX SUBUNIT 11"/>
    <property type="match status" value="1"/>
</dbReference>
<evidence type="ECO:0000256" key="8">
    <source>
        <dbReference type="ARBA" id="ARBA00022801"/>
    </source>
</evidence>
<evidence type="ECO:0000256" key="10">
    <source>
        <dbReference type="ARBA" id="ARBA00023242"/>
    </source>
</evidence>
<dbReference type="PANTHER" id="PTHR11203">
    <property type="entry name" value="CLEAVAGE AND POLYADENYLATION SPECIFICITY FACTOR FAMILY MEMBER"/>
    <property type="match status" value="1"/>
</dbReference>
<accession>A0AAD9CCC9</accession>
<feature type="domain" description="Beta-Casp" evidence="14">
    <location>
        <begin position="250"/>
        <end position="362"/>
    </location>
</feature>
<keyword evidence="10" id="KW-0539">Nucleus</keyword>
<keyword evidence="6" id="KW-0963">Cytoplasm</keyword>
<proteinExistence type="inferred from homology"/>
<dbReference type="GO" id="GO:0005737">
    <property type="term" value="C:cytoplasm"/>
    <property type="evidence" value="ECO:0007669"/>
    <property type="project" value="UniProtKB-SubCell"/>
</dbReference>
<dbReference type="InterPro" id="IPR001279">
    <property type="entry name" value="Metallo-B-lactamas"/>
</dbReference>
<evidence type="ECO:0000256" key="3">
    <source>
        <dbReference type="ARBA" id="ARBA00004496"/>
    </source>
</evidence>
<evidence type="ECO:0000313" key="16">
    <source>
        <dbReference type="Proteomes" id="UP001228049"/>
    </source>
</evidence>
<evidence type="ECO:0000256" key="11">
    <source>
        <dbReference type="ARBA" id="ARBA00029625"/>
    </source>
</evidence>
<dbReference type="Gene3D" id="3.40.50.10890">
    <property type="match status" value="2"/>
</dbReference>
<organism evidence="15 16">
    <name type="scientific">Dissostichus eleginoides</name>
    <name type="common">Patagonian toothfish</name>
    <name type="synonym">Dissostichus amissus</name>
    <dbReference type="NCBI Taxonomy" id="100907"/>
    <lineage>
        <taxon>Eukaryota</taxon>
        <taxon>Metazoa</taxon>
        <taxon>Chordata</taxon>
        <taxon>Craniata</taxon>
        <taxon>Vertebrata</taxon>
        <taxon>Euteleostomi</taxon>
        <taxon>Actinopterygii</taxon>
        <taxon>Neopterygii</taxon>
        <taxon>Teleostei</taxon>
        <taxon>Neoteleostei</taxon>
        <taxon>Acanthomorphata</taxon>
        <taxon>Eupercaria</taxon>
        <taxon>Perciformes</taxon>
        <taxon>Notothenioidei</taxon>
        <taxon>Nototheniidae</taxon>
        <taxon>Dissostichus</taxon>
    </lineage>
</organism>
<dbReference type="GO" id="GO:0046872">
    <property type="term" value="F:metal ion binding"/>
    <property type="evidence" value="ECO:0007669"/>
    <property type="project" value="UniProtKB-KW"/>
</dbReference>
<evidence type="ECO:0000259" key="14">
    <source>
        <dbReference type="SMART" id="SM01027"/>
    </source>
</evidence>
<evidence type="ECO:0000256" key="2">
    <source>
        <dbReference type="ARBA" id="ARBA00004123"/>
    </source>
</evidence>
<dbReference type="CDD" id="cd16291">
    <property type="entry name" value="INTS11-like_MBL-fold"/>
    <property type="match status" value="1"/>
</dbReference>
<dbReference type="Pfam" id="PF10996">
    <property type="entry name" value="Beta-Casp"/>
    <property type="match status" value="1"/>
</dbReference>
<comment type="caution">
    <text evidence="15">The sequence shown here is derived from an EMBL/GenBank/DDBJ whole genome shotgun (WGS) entry which is preliminary data.</text>
</comment>
<evidence type="ECO:0000256" key="9">
    <source>
        <dbReference type="ARBA" id="ARBA00022833"/>
    </source>
</evidence>
<sequence length="376" mass="42900">MPEIKVTPLGESGAGRGAQLHTIYVFIYVYMCINMCISVYSCVYVGAGQDVGRSCILVSIGGKNIMLDCGMHMGYNDDRRFPDFSYITQNGRLTEFLDCVIISHFHLDHCGALPFMSEMVGYDGPIYMTHPTKAICPILLEDFRKITVDKKGETNFFTSQMIKDCMKKVVPLNLHQTVQVDDELEIKAYYAGHVLGAAMVQIKVGSESVVYTGDYNMTPDRHLGRRTPRPIRDSKRCRERDFLKKVHESIERGGKERMNLKAPIYFSTGLTEKANHYYKLFITWTNQKIRKTFVQRNMFEFKHIKAFDRSYADNPGPMVVFATPGMLHAGQSLQIFKKWAGHEKNMVIMPGYCVQGTIGHKILNGQRKLELEGSWR</sequence>